<gene>
    <name evidence="3" type="ORF">FOZ60_004123</name>
</gene>
<comment type="caution">
    <text evidence="3">The sequence shown here is derived from an EMBL/GenBank/DDBJ whole genome shotgun (WGS) entry which is preliminary data.</text>
</comment>
<organism evidence="3 4">
    <name type="scientific">Perkinsus olseni</name>
    <name type="common">Perkinsus atlanticus</name>
    <dbReference type="NCBI Taxonomy" id="32597"/>
    <lineage>
        <taxon>Eukaryota</taxon>
        <taxon>Sar</taxon>
        <taxon>Alveolata</taxon>
        <taxon>Perkinsozoa</taxon>
        <taxon>Perkinsea</taxon>
        <taxon>Perkinsida</taxon>
        <taxon>Perkinsidae</taxon>
        <taxon>Perkinsus</taxon>
    </lineage>
</organism>
<evidence type="ECO:0000313" key="3">
    <source>
        <dbReference type="EMBL" id="KAF4695626.1"/>
    </source>
</evidence>
<dbReference type="OrthoDB" id="10636913at2759"/>
<feature type="compositionally biased region" description="Low complexity" evidence="2">
    <location>
        <begin position="43"/>
        <end position="71"/>
    </location>
</feature>
<dbReference type="EMBL" id="JABANP010000019">
    <property type="protein sequence ID" value="KAF4695626.1"/>
    <property type="molecule type" value="Genomic_DNA"/>
</dbReference>
<keyword evidence="1" id="KW-0175">Coiled coil</keyword>
<sequence>MTANGETASPSAELERRLLEAQARTRMRQTELLGDCGIPSPGPGRSSRTSAGRSSNRPLVPASSPSSSLAATPRRGVVVGPSLAPASAQVGALADERVALNCKLAEAHSQLNEQREDQKRLLARLGSASRQLKIERSRKQSLEKKVGEMMLAIQAGAGDPAETLSKLAEILDGGEMVAGILLRAAELARQEKSSAVALQGEKERLAEKLVKVEGENERLNDQLWEMKLSAAEGLSASRKEIEVYLRRSEASEVLNEELSARLSRLVKERRQQREYIKLLEASVARLGGQLRGHDRGLRICDGALHRREVDEQLVAFRRSAEFAAAERWDYSLASAAVG</sequence>
<accession>A0A7J6PIQ2</accession>
<protein>
    <submittedName>
        <fullName evidence="3">Uncharacterized protein</fullName>
    </submittedName>
</protein>
<proteinExistence type="predicted"/>
<evidence type="ECO:0000256" key="2">
    <source>
        <dbReference type="SAM" id="MobiDB-lite"/>
    </source>
</evidence>
<name>A0A7J6PIQ2_PEROL</name>
<feature type="coiled-coil region" evidence="1">
    <location>
        <begin position="97"/>
        <end position="145"/>
    </location>
</feature>
<dbReference type="AlphaFoldDB" id="A0A7J6PIQ2"/>
<dbReference type="Proteomes" id="UP000541610">
    <property type="component" value="Unassembled WGS sequence"/>
</dbReference>
<evidence type="ECO:0000256" key="1">
    <source>
        <dbReference type="SAM" id="Coils"/>
    </source>
</evidence>
<feature type="region of interest" description="Disordered" evidence="2">
    <location>
        <begin position="27"/>
        <end position="73"/>
    </location>
</feature>
<feature type="coiled-coil region" evidence="1">
    <location>
        <begin position="195"/>
        <end position="222"/>
    </location>
</feature>
<reference evidence="3 4" key="1">
    <citation type="submission" date="2020-04" db="EMBL/GenBank/DDBJ databases">
        <title>Perkinsus olseni comparative genomics.</title>
        <authorList>
            <person name="Bogema D.R."/>
        </authorList>
    </citation>
    <scope>NUCLEOTIDE SEQUENCE [LARGE SCALE GENOMIC DNA]</scope>
    <source>
        <strain evidence="3">00978-12</strain>
    </source>
</reference>
<evidence type="ECO:0000313" key="4">
    <source>
        <dbReference type="Proteomes" id="UP000541610"/>
    </source>
</evidence>